<dbReference type="GO" id="GO:0043953">
    <property type="term" value="P:protein transport by the Tat complex"/>
    <property type="evidence" value="ECO:0007669"/>
    <property type="project" value="UniProtKB-UniRule"/>
</dbReference>
<dbReference type="InterPro" id="IPR003369">
    <property type="entry name" value="TatA/B/E"/>
</dbReference>
<evidence type="ECO:0000256" key="6">
    <source>
        <dbReference type="ARBA" id="ARBA00022989"/>
    </source>
</evidence>
<dbReference type="PANTHER" id="PTHR42982">
    <property type="entry name" value="SEC-INDEPENDENT PROTEIN TRANSLOCASE PROTEIN TATA"/>
    <property type="match status" value="1"/>
</dbReference>
<evidence type="ECO:0000256" key="2">
    <source>
        <dbReference type="ARBA" id="ARBA00022448"/>
    </source>
</evidence>
<keyword evidence="2 9" id="KW-0813">Transport</keyword>
<accession>A0A5J4KG02</accession>
<proteinExistence type="inferred from homology"/>
<organism evidence="11 12">
    <name type="scientific">Dictyobacter vulcani</name>
    <dbReference type="NCBI Taxonomy" id="2607529"/>
    <lineage>
        <taxon>Bacteria</taxon>
        <taxon>Bacillati</taxon>
        <taxon>Chloroflexota</taxon>
        <taxon>Ktedonobacteria</taxon>
        <taxon>Ktedonobacterales</taxon>
        <taxon>Dictyobacteraceae</taxon>
        <taxon>Dictyobacter</taxon>
    </lineage>
</organism>
<sequence length="103" mass="10840">MGLLGGHGLELIIVLVVALLVFGPKKLPEMGSAIGKSIKEFKNGVNEISKPKDDEAEPNSQHAATESARLELEAIERELAAKKAALAAQEAAQPEVKATPTVD</sequence>
<comment type="similarity">
    <text evidence="9">Belongs to the TatA/E family.</text>
</comment>
<evidence type="ECO:0000256" key="9">
    <source>
        <dbReference type="HAMAP-Rule" id="MF_00236"/>
    </source>
</evidence>
<keyword evidence="5 9" id="KW-0653">Protein transport</keyword>
<keyword evidence="7 9" id="KW-0811">Translocation</keyword>
<evidence type="ECO:0000313" key="11">
    <source>
        <dbReference type="EMBL" id="GER88468.1"/>
    </source>
</evidence>
<dbReference type="GO" id="GO:0033281">
    <property type="term" value="C:TAT protein transport complex"/>
    <property type="evidence" value="ECO:0007669"/>
    <property type="project" value="UniProtKB-UniRule"/>
</dbReference>
<keyword evidence="6 9" id="KW-1133">Transmembrane helix</keyword>
<name>A0A5J4KG02_9CHLR</name>
<dbReference type="InterPro" id="IPR006312">
    <property type="entry name" value="TatA/E"/>
</dbReference>
<comment type="function">
    <text evidence="9">Part of the twin-arginine translocation (Tat) system that transports large folded proteins containing a characteristic twin-arginine motif in their signal peptide across membranes. TatA could form the protein-conducting channel of the Tat system.</text>
</comment>
<evidence type="ECO:0000256" key="1">
    <source>
        <dbReference type="ARBA" id="ARBA00004162"/>
    </source>
</evidence>
<keyword evidence="4 9" id="KW-0812">Transmembrane</keyword>
<evidence type="ECO:0000313" key="12">
    <source>
        <dbReference type="Proteomes" id="UP000326912"/>
    </source>
</evidence>
<dbReference type="AlphaFoldDB" id="A0A5J4KG02"/>
<feature type="region of interest" description="Disordered" evidence="10">
    <location>
        <begin position="45"/>
        <end position="66"/>
    </location>
</feature>
<gene>
    <name evidence="9" type="primary">tatA</name>
    <name evidence="11" type="ORF">KDW_26300</name>
</gene>
<dbReference type="NCBIfam" id="TIGR01411">
    <property type="entry name" value="tatAE"/>
    <property type="match status" value="1"/>
</dbReference>
<dbReference type="GO" id="GO:0008320">
    <property type="term" value="F:protein transmembrane transporter activity"/>
    <property type="evidence" value="ECO:0007669"/>
    <property type="project" value="UniProtKB-UniRule"/>
</dbReference>
<dbReference type="RefSeq" id="WP_151756370.1">
    <property type="nucleotide sequence ID" value="NZ_BKZW01000001.1"/>
</dbReference>
<comment type="subcellular location">
    <subcellularLocation>
        <location evidence="1 9">Cell membrane</location>
        <topology evidence="1 9">Single-pass membrane protein</topology>
    </subcellularLocation>
</comment>
<comment type="caution">
    <text evidence="11">The sequence shown here is derived from an EMBL/GenBank/DDBJ whole genome shotgun (WGS) entry which is preliminary data.</text>
</comment>
<dbReference type="Pfam" id="PF02416">
    <property type="entry name" value="TatA_B_E"/>
    <property type="match status" value="1"/>
</dbReference>
<reference evidence="11 12" key="1">
    <citation type="submission" date="2019-10" db="EMBL/GenBank/DDBJ databases">
        <title>Dictyobacter vulcani sp. nov., within the class Ktedonobacteria, isolated from soil of volcanic Mt. Zao.</title>
        <authorList>
            <person name="Zheng Y."/>
            <person name="Wang C.M."/>
            <person name="Sakai Y."/>
            <person name="Abe K."/>
            <person name="Yokota A."/>
            <person name="Yabe S."/>
        </authorList>
    </citation>
    <scope>NUCLEOTIDE SEQUENCE [LARGE SCALE GENOMIC DNA]</scope>
    <source>
        <strain evidence="11 12">W12</strain>
    </source>
</reference>
<evidence type="ECO:0000256" key="3">
    <source>
        <dbReference type="ARBA" id="ARBA00022475"/>
    </source>
</evidence>
<comment type="subunit">
    <text evidence="9">Forms a complex with TatC.</text>
</comment>
<keyword evidence="3 9" id="KW-1003">Cell membrane</keyword>
<keyword evidence="12" id="KW-1185">Reference proteome</keyword>
<dbReference type="Gene3D" id="1.20.5.3310">
    <property type="match status" value="1"/>
</dbReference>
<keyword evidence="8 9" id="KW-0472">Membrane</keyword>
<evidence type="ECO:0000256" key="5">
    <source>
        <dbReference type="ARBA" id="ARBA00022927"/>
    </source>
</evidence>
<evidence type="ECO:0000256" key="8">
    <source>
        <dbReference type="ARBA" id="ARBA00023136"/>
    </source>
</evidence>
<dbReference type="HAMAP" id="MF_00236">
    <property type="entry name" value="TatA_E"/>
    <property type="match status" value="1"/>
</dbReference>
<dbReference type="Proteomes" id="UP000326912">
    <property type="component" value="Unassembled WGS sequence"/>
</dbReference>
<dbReference type="PANTHER" id="PTHR42982:SF1">
    <property type="entry name" value="SEC-INDEPENDENT PROTEIN TRANSLOCASE PROTEIN TATA"/>
    <property type="match status" value="1"/>
</dbReference>
<protein>
    <recommendedName>
        <fullName evidence="9">Sec-independent protein translocase protein TatA</fullName>
    </recommendedName>
</protein>
<evidence type="ECO:0000256" key="4">
    <source>
        <dbReference type="ARBA" id="ARBA00022692"/>
    </source>
</evidence>
<evidence type="ECO:0000256" key="7">
    <source>
        <dbReference type="ARBA" id="ARBA00023010"/>
    </source>
</evidence>
<evidence type="ECO:0000256" key="10">
    <source>
        <dbReference type="SAM" id="MobiDB-lite"/>
    </source>
</evidence>
<feature type="transmembrane region" description="Helical" evidence="9">
    <location>
        <begin position="6"/>
        <end position="23"/>
    </location>
</feature>
<dbReference type="NCBIfam" id="NF011430">
    <property type="entry name" value="PRK14861.1"/>
    <property type="match status" value="1"/>
</dbReference>
<dbReference type="EMBL" id="BKZW01000001">
    <property type="protein sequence ID" value="GER88468.1"/>
    <property type="molecule type" value="Genomic_DNA"/>
</dbReference>